<evidence type="ECO:0000313" key="3">
    <source>
        <dbReference type="Proteomes" id="UP000274504"/>
    </source>
</evidence>
<gene>
    <name evidence="2" type="ORF">HDID_LOCUS3430</name>
</gene>
<dbReference type="Pfam" id="PF07004">
    <property type="entry name" value="SHIPPO-rpt"/>
    <property type="match status" value="5"/>
</dbReference>
<dbReference type="PANTHER" id="PTHR21580:SF63">
    <property type="entry name" value="OUTER DENSE FIBER PROTEIN 3"/>
    <property type="match status" value="1"/>
</dbReference>
<name>A0A0R3SF42_HYMDI</name>
<sequence length="255" mass="27793">MSSANLDYPYTKPRAPISAMFSSPGPIYKLPTLVGEKGHDFESIHYKAPSYSFGHRTKLHKPGECSPGPAAYAQNPKMTTRGEFLGPSYTLKYRTDKTDTSSSPGPAEYLPNFSTVLPKSPEYKFGLRPDISNKNPTPGPNAYSLPAPDILSEKPSAPQYSIAGRTGRKNIETTPGPAEYALGSPDVIKTAAPKYTMGAQLPKENVADRSPGPAAYDNTKVTLTKPQSPKFSFGINHSPYKGQLVDRHYDDIYEC</sequence>
<dbReference type="STRING" id="6216.A0A0R3SF42"/>
<dbReference type="AlphaFoldDB" id="A0A0R3SF42"/>
<dbReference type="InterPro" id="IPR010736">
    <property type="entry name" value="SHIPPO-rpt"/>
</dbReference>
<dbReference type="OrthoDB" id="429991at2759"/>
<dbReference type="PANTHER" id="PTHR21580">
    <property type="entry name" value="SHIPPO-1-RELATED"/>
    <property type="match status" value="1"/>
</dbReference>
<evidence type="ECO:0000313" key="4">
    <source>
        <dbReference type="WBParaSite" id="HDID_0000343201-mRNA-1"/>
    </source>
</evidence>
<organism evidence="4">
    <name type="scientific">Hymenolepis diminuta</name>
    <name type="common">Rat tapeworm</name>
    <dbReference type="NCBI Taxonomy" id="6216"/>
    <lineage>
        <taxon>Eukaryota</taxon>
        <taxon>Metazoa</taxon>
        <taxon>Spiralia</taxon>
        <taxon>Lophotrochozoa</taxon>
        <taxon>Platyhelminthes</taxon>
        <taxon>Cestoda</taxon>
        <taxon>Eucestoda</taxon>
        <taxon>Cyclophyllidea</taxon>
        <taxon>Hymenolepididae</taxon>
        <taxon>Hymenolepis</taxon>
    </lineage>
</organism>
<feature type="region of interest" description="Disordered" evidence="1">
    <location>
        <begin position="130"/>
        <end position="154"/>
    </location>
</feature>
<dbReference type="EMBL" id="UYSG01001037">
    <property type="protein sequence ID" value="VDL32639.1"/>
    <property type="molecule type" value="Genomic_DNA"/>
</dbReference>
<dbReference type="GO" id="GO:0005856">
    <property type="term" value="C:cytoskeleton"/>
    <property type="evidence" value="ECO:0007669"/>
    <property type="project" value="TreeGrafter"/>
</dbReference>
<evidence type="ECO:0000313" key="2">
    <source>
        <dbReference type="EMBL" id="VDL32639.1"/>
    </source>
</evidence>
<accession>A0A0R3SF42</accession>
<protein>
    <submittedName>
        <fullName evidence="4">Outer dense fiber protein 3-like</fullName>
    </submittedName>
</protein>
<dbReference type="Proteomes" id="UP000274504">
    <property type="component" value="Unassembled WGS sequence"/>
</dbReference>
<reference evidence="2 3" key="2">
    <citation type="submission" date="2018-11" db="EMBL/GenBank/DDBJ databases">
        <authorList>
            <consortium name="Pathogen Informatics"/>
        </authorList>
    </citation>
    <scope>NUCLEOTIDE SEQUENCE [LARGE SCALE GENOMIC DNA]</scope>
</reference>
<proteinExistence type="predicted"/>
<dbReference type="WBParaSite" id="HDID_0000343201-mRNA-1">
    <property type="protein sequence ID" value="HDID_0000343201-mRNA-1"/>
    <property type="gene ID" value="HDID_0000343201"/>
</dbReference>
<dbReference type="InterPro" id="IPR051291">
    <property type="entry name" value="CIMAP"/>
</dbReference>
<reference evidence="4" key="1">
    <citation type="submission" date="2017-02" db="UniProtKB">
        <authorList>
            <consortium name="WormBaseParasite"/>
        </authorList>
    </citation>
    <scope>IDENTIFICATION</scope>
</reference>
<evidence type="ECO:0000256" key="1">
    <source>
        <dbReference type="SAM" id="MobiDB-lite"/>
    </source>
</evidence>